<keyword evidence="15" id="KW-1185">Reference proteome</keyword>
<dbReference type="EMBL" id="CP093347">
    <property type="protein sequence ID" value="WOG99910.1"/>
    <property type="molecule type" value="Genomic_DNA"/>
</dbReference>
<evidence type="ECO:0000256" key="1">
    <source>
        <dbReference type="ARBA" id="ARBA00001946"/>
    </source>
</evidence>
<feature type="domain" description="Terpene synthase metal-binding" evidence="13">
    <location>
        <begin position="498"/>
        <end position="732"/>
    </location>
</feature>
<dbReference type="GO" id="GO:0009507">
    <property type="term" value="C:chloroplast"/>
    <property type="evidence" value="ECO:0007669"/>
    <property type="project" value="UniProtKB-SubCell"/>
</dbReference>
<dbReference type="GO" id="GO:0009899">
    <property type="term" value="F:ent-kaurene synthase activity"/>
    <property type="evidence" value="ECO:0007669"/>
    <property type="project" value="UniProtKB-EC"/>
</dbReference>
<organism evidence="14 15">
    <name type="scientific">Daucus carota subsp. sativus</name>
    <name type="common">Carrot</name>
    <dbReference type="NCBI Taxonomy" id="79200"/>
    <lineage>
        <taxon>Eukaryota</taxon>
        <taxon>Viridiplantae</taxon>
        <taxon>Streptophyta</taxon>
        <taxon>Embryophyta</taxon>
        <taxon>Tracheophyta</taxon>
        <taxon>Spermatophyta</taxon>
        <taxon>Magnoliopsida</taxon>
        <taxon>eudicotyledons</taxon>
        <taxon>Gunneridae</taxon>
        <taxon>Pentapetalae</taxon>
        <taxon>asterids</taxon>
        <taxon>campanulids</taxon>
        <taxon>Apiales</taxon>
        <taxon>Apiaceae</taxon>
        <taxon>Apioideae</taxon>
        <taxon>Scandiceae</taxon>
        <taxon>Daucinae</taxon>
        <taxon>Daucus</taxon>
        <taxon>Daucus sect. Daucus</taxon>
    </lineage>
</organism>
<dbReference type="Pfam" id="PF01397">
    <property type="entry name" value="Terpene_synth"/>
    <property type="match status" value="1"/>
</dbReference>
<dbReference type="Gene3D" id="1.50.10.130">
    <property type="entry name" value="Terpene synthase, N-terminal domain"/>
    <property type="match status" value="1"/>
</dbReference>
<comment type="pathway">
    <text evidence="3">Hormone biosynthesis.</text>
</comment>
<name>A0AAF0X540_DAUCS</name>
<comment type="function">
    <text evidence="10">Involved in the biosynthesis of ent-kaurene diterpenoids natural products such as oridonin, miltiradiene, eriocalyxin B and nezukol, known to exhibit antitumor, anti-inflammatory and antibacterial activities, and in the production of gibberellins phytohormones. Catalyzes the conversion of ent-copalyl diphosphate (ent-CPP) to ent-kaurene.</text>
</comment>
<dbReference type="FunFam" id="1.50.10.130:FF:000002">
    <property type="entry name" value="Ent-copalyl diphosphate synthase, chloroplastic"/>
    <property type="match status" value="1"/>
</dbReference>
<dbReference type="FunFam" id="1.50.10.160:FF:000002">
    <property type="entry name" value="cis-abienol synthase, chloroplastic"/>
    <property type="match status" value="1"/>
</dbReference>
<dbReference type="Pfam" id="PF03936">
    <property type="entry name" value="Terpene_synth_C"/>
    <property type="match status" value="1"/>
</dbReference>
<dbReference type="InterPro" id="IPR001906">
    <property type="entry name" value="Terpene_synth_N"/>
</dbReference>
<evidence type="ECO:0000256" key="9">
    <source>
        <dbReference type="ARBA" id="ARBA00050853"/>
    </source>
</evidence>
<dbReference type="GO" id="GO:0000287">
    <property type="term" value="F:magnesium ion binding"/>
    <property type="evidence" value="ECO:0007669"/>
    <property type="project" value="InterPro"/>
</dbReference>
<dbReference type="AlphaFoldDB" id="A0AAF0X540"/>
<evidence type="ECO:0000256" key="3">
    <source>
        <dbReference type="ARBA" id="ARBA00004972"/>
    </source>
</evidence>
<dbReference type="PANTHER" id="PTHR31739:SF3">
    <property type="entry name" value="ENT-KAUR-16-ENE SYNTHASE, CHLOROPLASTIC"/>
    <property type="match status" value="1"/>
</dbReference>
<evidence type="ECO:0000313" key="15">
    <source>
        <dbReference type="Proteomes" id="UP000077755"/>
    </source>
</evidence>
<evidence type="ECO:0000256" key="4">
    <source>
        <dbReference type="ARBA" id="ARBA00006333"/>
    </source>
</evidence>
<evidence type="ECO:0000256" key="10">
    <source>
        <dbReference type="ARBA" id="ARBA00057365"/>
    </source>
</evidence>
<proteinExistence type="inferred from homology"/>
<reference evidence="14" key="2">
    <citation type="submission" date="2022-03" db="EMBL/GenBank/DDBJ databases">
        <title>Draft title - Genomic analysis of global carrot germplasm unveils the trajectory of domestication and the origin of high carotenoid orange carrot.</title>
        <authorList>
            <person name="Iorizzo M."/>
            <person name="Ellison S."/>
            <person name="Senalik D."/>
            <person name="Macko-Podgorni A."/>
            <person name="Grzebelus D."/>
            <person name="Bostan H."/>
            <person name="Rolling W."/>
            <person name="Curaba J."/>
            <person name="Simon P."/>
        </authorList>
    </citation>
    <scope>NUCLEOTIDE SEQUENCE</scope>
    <source>
        <tissue evidence="14">Leaf</tissue>
    </source>
</reference>
<dbReference type="InterPro" id="IPR044814">
    <property type="entry name" value="Terpene_cyclase_plant_C1"/>
</dbReference>
<evidence type="ECO:0000256" key="7">
    <source>
        <dbReference type="ARBA" id="ARBA00023239"/>
    </source>
</evidence>
<dbReference type="SFLD" id="SFLDG01014">
    <property type="entry name" value="Terpene_Cyclase_Like_1_N-term"/>
    <property type="match status" value="1"/>
</dbReference>
<dbReference type="InterPro" id="IPR005630">
    <property type="entry name" value="Terpene_synthase_metal-bd"/>
</dbReference>
<evidence type="ECO:0000313" key="14">
    <source>
        <dbReference type="EMBL" id="WOG99910.1"/>
    </source>
</evidence>
<evidence type="ECO:0000256" key="8">
    <source>
        <dbReference type="ARBA" id="ARBA00037909"/>
    </source>
</evidence>
<dbReference type="InterPro" id="IPR036965">
    <property type="entry name" value="Terpene_synth_N_sf"/>
</dbReference>
<dbReference type="CDD" id="cd00684">
    <property type="entry name" value="Terpene_cyclase_plant_C1"/>
    <property type="match status" value="1"/>
</dbReference>
<comment type="catalytic activity">
    <reaction evidence="9">
        <text>ent-copalyl diphosphate = ent-kaur-16-ene + diphosphate</text>
        <dbReference type="Rhea" id="RHEA:22220"/>
        <dbReference type="ChEBI" id="CHEBI:15415"/>
        <dbReference type="ChEBI" id="CHEBI:33019"/>
        <dbReference type="ChEBI" id="CHEBI:58553"/>
        <dbReference type="EC" id="4.2.3.19"/>
    </reaction>
    <physiologicalReaction direction="left-to-right" evidence="9">
        <dbReference type="Rhea" id="RHEA:22221"/>
    </physiologicalReaction>
</comment>
<dbReference type="Gene3D" id="1.10.600.10">
    <property type="entry name" value="Farnesyl Diphosphate Synthase"/>
    <property type="match status" value="1"/>
</dbReference>
<dbReference type="InterPro" id="IPR050148">
    <property type="entry name" value="Terpene_synthase-like"/>
</dbReference>
<dbReference type="GO" id="GO:0009686">
    <property type="term" value="P:gibberellin biosynthetic process"/>
    <property type="evidence" value="ECO:0007669"/>
    <property type="project" value="TreeGrafter"/>
</dbReference>
<comment type="pathway">
    <text evidence="8">Plant hormone biosynthesis; gibberellin biosynthesis.</text>
</comment>
<comment type="subcellular location">
    <subcellularLocation>
        <location evidence="2">Plastid</location>
        <location evidence="2">Chloroplast</location>
    </subcellularLocation>
</comment>
<dbReference type="InterPro" id="IPR008930">
    <property type="entry name" value="Terpenoid_cyclase/PrenylTrfase"/>
</dbReference>
<comment type="cofactor">
    <cofactor evidence="1">
        <name>Mg(2+)</name>
        <dbReference type="ChEBI" id="CHEBI:18420"/>
    </cofactor>
</comment>
<dbReference type="Proteomes" id="UP000077755">
    <property type="component" value="Chromosome 5"/>
</dbReference>
<evidence type="ECO:0000259" key="13">
    <source>
        <dbReference type="Pfam" id="PF03936"/>
    </source>
</evidence>
<dbReference type="PANTHER" id="PTHR31739">
    <property type="entry name" value="ENT-COPALYL DIPHOSPHATE SYNTHASE, CHLOROPLASTIC"/>
    <property type="match status" value="1"/>
</dbReference>
<dbReference type="SUPFAM" id="SSF48239">
    <property type="entry name" value="Terpenoid cyclases/Protein prenyltransferases"/>
    <property type="match status" value="2"/>
</dbReference>
<feature type="domain" description="Terpene synthase N-terminal" evidence="12">
    <location>
        <begin position="225"/>
        <end position="426"/>
    </location>
</feature>
<evidence type="ECO:0000256" key="11">
    <source>
        <dbReference type="ARBA" id="ARBA00066670"/>
    </source>
</evidence>
<reference evidence="14" key="1">
    <citation type="journal article" date="2016" name="Nat. Genet.">
        <title>A high-quality carrot genome assembly provides new insights into carotenoid accumulation and asterid genome evolution.</title>
        <authorList>
            <person name="Iorizzo M."/>
            <person name="Ellison S."/>
            <person name="Senalik D."/>
            <person name="Zeng P."/>
            <person name="Satapoomin P."/>
            <person name="Huang J."/>
            <person name="Bowman M."/>
            <person name="Iovene M."/>
            <person name="Sanseverino W."/>
            <person name="Cavagnaro P."/>
            <person name="Yildiz M."/>
            <person name="Macko-Podgorni A."/>
            <person name="Moranska E."/>
            <person name="Grzebelus E."/>
            <person name="Grzebelus D."/>
            <person name="Ashrafi H."/>
            <person name="Zheng Z."/>
            <person name="Cheng S."/>
            <person name="Spooner D."/>
            <person name="Van Deynze A."/>
            <person name="Simon P."/>
        </authorList>
    </citation>
    <scope>NUCLEOTIDE SEQUENCE</scope>
    <source>
        <tissue evidence="14">Leaf</tissue>
    </source>
</reference>
<evidence type="ECO:0000259" key="12">
    <source>
        <dbReference type="Pfam" id="PF01397"/>
    </source>
</evidence>
<keyword evidence="6" id="KW-0460">Magnesium</keyword>
<keyword evidence="5" id="KW-0479">Metal-binding</keyword>
<dbReference type="FunFam" id="1.10.600.10:FF:000005">
    <property type="entry name" value="Ent-kaur-16-ene synthase, chloroplastic"/>
    <property type="match status" value="1"/>
</dbReference>
<evidence type="ECO:0000256" key="5">
    <source>
        <dbReference type="ARBA" id="ARBA00022723"/>
    </source>
</evidence>
<evidence type="ECO:0000256" key="2">
    <source>
        <dbReference type="ARBA" id="ARBA00004229"/>
    </source>
</evidence>
<evidence type="ECO:0000256" key="6">
    <source>
        <dbReference type="ARBA" id="ARBA00022842"/>
    </source>
</evidence>
<dbReference type="EC" id="4.2.3.19" evidence="11"/>
<keyword evidence="7" id="KW-0456">Lyase</keyword>
<dbReference type="SUPFAM" id="SSF48576">
    <property type="entry name" value="Terpenoid synthases"/>
    <property type="match status" value="1"/>
</dbReference>
<accession>A0AAF0X540</accession>
<gene>
    <name evidence="14" type="ORF">DCAR_0519266</name>
</gene>
<protein>
    <recommendedName>
        <fullName evidence="11">ent-kaurene synthase</fullName>
        <ecNumber evidence="11">4.2.3.19</ecNumber>
    </recommendedName>
</protein>
<dbReference type="Gene3D" id="1.50.10.160">
    <property type="match status" value="1"/>
</dbReference>
<dbReference type="GO" id="GO:0033332">
    <property type="term" value="P:ent-kaurene biosynthetic process"/>
    <property type="evidence" value="ECO:0007669"/>
    <property type="project" value="UniProtKB-ARBA"/>
</dbReference>
<comment type="similarity">
    <text evidence="4">Belongs to the terpene synthase family.</text>
</comment>
<sequence length="791" mass="91100">MNRTTPHRNFVVWFTRFLYYAVRLCMIPTNQFNNLFHFTMSSMLVIEESKERIRRLFRKVELSVSAYDTAWVAMVPSPHYSHAPCFSGCVDWILENQLKDGSWGLPQQSVRLLKDDLSSTLACVLALKRWDVGEEHINKGLRFLKSNFASVTDNNQSSPIGFDIIFPGMLEYANDLGLKLPVEQTLLNTVLNKKAQEIKRCSERNSPESEAYLAYLSEGMGNLQNWDMVIKYQRKNGSLFNSPSTTAAYLNHIQNTGCLNYLSHLLEKFGNAVPTVYPIDIYAHLCMVDTLERLGIDRHFKQEIRSVLDEAYSCWLQDDEEIFMDVDTCALAFRILRMNGYNVLSDKLTRIAKEECYLNSLGENLKDTNEALQLYRASEAIIYSNESALEKQNSWSNRFLEHKLSNGSVHLDRCARIIFQEVHDALKFPFHSNLERMVNRRNIEQYEADSIKILKTSYSSPNISNAEYVRLAVEDFNVCQSIQQKELKLLESWVIESSLDKLKFARQKTAYCYFSAAATLFSPELSDARMAWAKNGILTTVVDDFFDVGGSIEELLNLIQLVEKWDVNEETECCSEHVRIIFSALHHTICEIGESAFKRQAWHVTTHIIEIWLELLNSMLKEAEWTRDSYVPKLDEYMSNGFISFALGPIVLPTVYLIGPELSENVVQNGELRSLFKLMSTCGRLLNDIQSFKRESKEGKLNAVSLYMIHTDATTEEDAINEIKCAIEINRRELLQLVLQEKDSVVPRACKDLFWKMCRVVHQFYIKDDGFTSEDMFGAVKDILYKPITRV</sequence>
<dbReference type="InterPro" id="IPR008949">
    <property type="entry name" value="Isoprenoid_synthase_dom_sf"/>
</dbReference>